<dbReference type="GO" id="GO:0004386">
    <property type="term" value="F:helicase activity"/>
    <property type="evidence" value="ECO:0007669"/>
    <property type="project" value="UniProtKB-KW"/>
</dbReference>
<gene>
    <name evidence="2" type="ORF">EG244_19530</name>
</gene>
<protein>
    <submittedName>
        <fullName evidence="2">Primosomal protein N' (Replication factor Y)-superfamily II helicase</fullName>
    </submittedName>
</protein>
<keyword evidence="1" id="KW-0812">Transmembrane</keyword>
<dbReference type="PANTHER" id="PTHR37826:SF3">
    <property type="entry name" value="J DOMAIN-CONTAINING PROTEIN"/>
    <property type="match status" value="1"/>
</dbReference>
<keyword evidence="3" id="KW-1185">Reference proteome</keyword>
<name>A0A3P3D1J7_9RHOB</name>
<accession>A0A3P3D1J7</accession>
<evidence type="ECO:0000313" key="3">
    <source>
        <dbReference type="Proteomes" id="UP000282125"/>
    </source>
</evidence>
<keyword evidence="1" id="KW-1133">Transmembrane helix</keyword>
<evidence type="ECO:0000256" key="1">
    <source>
        <dbReference type="SAM" id="Phobius"/>
    </source>
</evidence>
<dbReference type="PANTHER" id="PTHR37826">
    <property type="entry name" value="FLOTILLIN BAND_7_5 DOMAIN PROTEIN"/>
    <property type="match status" value="1"/>
</dbReference>
<feature type="transmembrane region" description="Helical" evidence="1">
    <location>
        <begin position="341"/>
        <end position="363"/>
    </location>
</feature>
<keyword evidence="1" id="KW-0472">Membrane</keyword>
<evidence type="ECO:0000313" key="2">
    <source>
        <dbReference type="EMBL" id="RRH68335.1"/>
    </source>
</evidence>
<proteinExistence type="predicted"/>
<organism evidence="2 3">
    <name type="scientific">Falsigemmobacter faecalis</name>
    <dbReference type="NCBI Taxonomy" id="2488730"/>
    <lineage>
        <taxon>Bacteria</taxon>
        <taxon>Pseudomonadati</taxon>
        <taxon>Pseudomonadota</taxon>
        <taxon>Alphaproteobacteria</taxon>
        <taxon>Rhodobacterales</taxon>
        <taxon>Paracoccaceae</taxon>
        <taxon>Falsigemmobacter</taxon>
    </lineage>
</organism>
<keyword evidence="2" id="KW-0067">ATP-binding</keyword>
<keyword evidence="2" id="KW-0378">Hydrolase</keyword>
<reference evidence="2 3" key="1">
    <citation type="submission" date="2018-11" db="EMBL/GenBank/DDBJ databases">
        <title>Gemmobacter sp. nov., YIM 102744-1 draft genome.</title>
        <authorList>
            <person name="Li G."/>
            <person name="Jiang Y."/>
        </authorList>
    </citation>
    <scope>NUCLEOTIDE SEQUENCE [LARGE SCALE GENOMIC DNA]</scope>
    <source>
        <strain evidence="2 3">YIM 102744-1</strain>
    </source>
</reference>
<keyword evidence="2" id="KW-0347">Helicase</keyword>
<keyword evidence="2" id="KW-0547">Nucleotide-binding</keyword>
<sequence length="368" mass="41143">MKSENSRWPCPACGAAMTYNPAASQLVCGHCGHTETLEAPPEADRRQAMVEHPLLPALNGRLPGAAMEEVQISKCPGCGADLELEGLVSATTCPFCATPVMPGGPPQRLIRPQAVVPFRIPERDARERMAKWLGSLWFAPNGLTQFARKGRLLTGIYVPFWTFDSDTQSRYSGMRGDAYYVTETVTVMVDGKPQRQQRQVRKIRWSRASGRVERFFDDVLVIGSNSLPREHTEALAPWDLGGLEPFRKDYLSGFQAEAYGVQLDEGHGRARGIMSDQIAMDVRRDIGGDEQRIERVDTDWSDETFKHILLPVWTAAYKYNGKSYRYVVNGQTGKVKGERPWSVWKILFAVLLGLLFFGLVAVVSEGRF</sequence>
<dbReference type="OrthoDB" id="3182597at2"/>
<comment type="caution">
    <text evidence="2">The sequence shown here is derived from an EMBL/GenBank/DDBJ whole genome shotgun (WGS) entry which is preliminary data.</text>
</comment>
<dbReference type="AlphaFoldDB" id="A0A3P3D1J7"/>
<dbReference type="Proteomes" id="UP000282125">
    <property type="component" value="Unassembled WGS sequence"/>
</dbReference>
<dbReference type="EMBL" id="RRAZ01000060">
    <property type="protein sequence ID" value="RRH68335.1"/>
    <property type="molecule type" value="Genomic_DNA"/>
</dbReference>
<dbReference type="RefSeq" id="WP_124966831.1">
    <property type="nucleotide sequence ID" value="NZ_RRAZ01000060.1"/>
</dbReference>